<dbReference type="PROSITE" id="PS50966">
    <property type="entry name" value="ZF_SWIM"/>
    <property type="match status" value="1"/>
</dbReference>
<evidence type="ECO:0000259" key="3">
    <source>
        <dbReference type="PROSITE" id="PS50966"/>
    </source>
</evidence>
<feature type="domain" description="SWIM-type" evidence="3">
    <location>
        <begin position="48"/>
        <end position="86"/>
    </location>
</feature>
<evidence type="ECO:0000256" key="2">
    <source>
        <dbReference type="SAM" id="Coils"/>
    </source>
</evidence>
<protein>
    <recommendedName>
        <fullName evidence="3">SWIM-type domain-containing protein</fullName>
    </recommendedName>
</protein>
<evidence type="ECO:0000256" key="1">
    <source>
        <dbReference type="PROSITE-ProRule" id="PRU00325"/>
    </source>
</evidence>
<evidence type="ECO:0000313" key="4">
    <source>
        <dbReference type="EMBL" id="UOQ83595.1"/>
    </source>
</evidence>
<proteinExistence type="predicted"/>
<keyword evidence="1" id="KW-0479">Metal-binding</keyword>
<keyword evidence="1" id="KW-0862">Zinc</keyword>
<name>A0ABY4GHA7_9BACI</name>
<dbReference type="EMBL" id="CP095071">
    <property type="protein sequence ID" value="UOQ83595.1"/>
    <property type="molecule type" value="Genomic_DNA"/>
</dbReference>
<dbReference type="InterPro" id="IPR007527">
    <property type="entry name" value="Znf_SWIM"/>
</dbReference>
<accession>A0ABY4GHA7</accession>
<keyword evidence="5" id="KW-1185">Reference proteome</keyword>
<feature type="coiled-coil region" evidence="2">
    <location>
        <begin position="173"/>
        <end position="200"/>
    </location>
</feature>
<sequence length="552" mass="64265">MNLNDFEQYSNEVIVSRGKDYYEWQHVNAVQESRPGHYTAIVNGSEEYHIEVKMDEAENIQYSSCNCPYDVGDICKHEAAVFFALRNRNASFAYGKDRKEPALQDLLQGLTKQDLIQIVVEYADRNAEMEQELRLHYGPQKSGVSASKELIQQYIELAEVDGFVHFRNASRAVKGAELVLEKMEESIDDEEIKMAVLLGETVLSEMIDLLQYCDDSGGDVGMVIEEALDKIDIAILRGEDILSDSEKREIVQKLIEVARQDKYKGWNDWRFTLLQCCVPFCHLTDCRTMLEEELETILTEKNSDNWSASFDREQIKLIQLDLIEQFDPVEKREAFLESNIDSSKFRKRVIHDNVDQANYEKVVALCLDGEERDKQYPGLERQWQEYRYQAYEALHDEPNQKSLGMSLLLNGDYDYFLKIKQLYSEKEWPQVLEYITDHLSQTGFNGNVYVRILKEEGLTEKLLAYCQNHPGTIADLYPHLQKEYPEHVTDIFIEFIHVMAERSSNRKGYRDVCRVIKTFRKACGQEKANVIIKELESKYYRKPAFLDELARV</sequence>
<keyword evidence="1" id="KW-0863">Zinc-finger</keyword>
<organism evidence="4 5">
    <name type="scientific">Gracilibacillus salinarum</name>
    <dbReference type="NCBI Taxonomy" id="2932255"/>
    <lineage>
        <taxon>Bacteria</taxon>
        <taxon>Bacillati</taxon>
        <taxon>Bacillota</taxon>
        <taxon>Bacilli</taxon>
        <taxon>Bacillales</taxon>
        <taxon>Bacillaceae</taxon>
        <taxon>Gracilibacillus</taxon>
    </lineage>
</organism>
<keyword evidence="2" id="KW-0175">Coiled coil</keyword>
<evidence type="ECO:0000313" key="5">
    <source>
        <dbReference type="Proteomes" id="UP000831537"/>
    </source>
</evidence>
<reference evidence="4 5" key="1">
    <citation type="submission" date="2022-04" db="EMBL/GenBank/DDBJ databases">
        <title>Gracilibacillus sp. isolated from saltern.</title>
        <authorList>
            <person name="Won M."/>
            <person name="Lee C.-M."/>
            <person name="Woen H.-Y."/>
            <person name="Kwon S.-W."/>
        </authorList>
    </citation>
    <scope>NUCLEOTIDE SEQUENCE [LARGE SCALE GENOMIC DNA]</scope>
    <source>
        <strain evidence="4 5">SSPM10-3</strain>
    </source>
</reference>
<gene>
    <name evidence="4" type="ORF">MUN87_12600</name>
</gene>
<dbReference type="Proteomes" id="UP000831537">
    <property type="component" value="Chromosome"/>
</dbReference>
<dbReference type="RefSeq" id="WP_244740601.1">
    <property type="nucleotide sequence ID" value="NZ_CP095071.1"/>
</dbReference>